<dbReference type="GO" id="GO:0043190">
    <property type="term" value="C:ATP-binding cassette (ABC) transporter complex"/>
    <property type="evidence" value="ECO:0007669"/>
    <property type="project" value="InterPro"/>
</dbReference>
<evidence type="ECO:0000256" key="2">
    <source>
        <dbReference type="ARBA" id="ARBA00008034"/>
    </source>
</evidence>
<keyword evidence="3 8" id="KW-0813">Transport</keyword>
<feature type="transmembrane region" description="Helical" evidence="9">
    <location>
        <begin position="141"/>
        <end position="160"/>
    </location>
</feature>
<feature type="transmembrane region" description="Helical" evidence="9">
    <location>
        <begin position="34"/>
        <end position="51"/>
    </location>
</feature>
<evidence type="ECO:0000256" key="1">
    <source>
        <dbReference type="ARBA" id="ARBA00004651"/>
    </source>
</evidence>
<reference evidence="10 11" key="1">
    <citation type="submission" date="2016-10" db="EMBL/GenBank/DDBJ databases">
        <authorList>
            <person name="de Groot N.N."/>
        </authorList>
    </citation>
    <scope>NUCLEOTIDE SEQUENCE [LARGE SCALE GENOMIC DNA]</scope>
    <source>
        <strain evidence="10 11">DSM 27630</strain>
    </source>
</reference>
<dbReference type="PANTHER" id="PTHR30477:SF8">
    <property type="entry name" value="METAL TRANSPORT SYSTEM MEMBRANE PROTEIN CT_070-RELATED"/>
    <property type="match status" value="1"/>
</dbReference>
<dbReference type="GO" id="GO:0010043">
    <property type="term" value="P:response to zinc ion"/>
    <property type="evidence" value="ECO:0007669"/>
    <property type="project" value="TreeGrafter"/>
</dbReference>
<evidence type="ECO:0000256" key="4">
    <source>
        <dbReference type="ARBA" id="ARBA00022475"/>
    </source>
</evidence>
<dbReference type="OrthoDB" id="9788905at2"/>
<keyword evidence="6 9" id="KW-1133">Transmembrane helix</keyword>
<dbReference type="InterPro" id="IPR001626">
    <property type="entry name" value="ABC_TroCD"/>
</dbReference>
<evidence type="ECO:0000256" key="7">
    <source>
        <dbReference type="ARBA" id="ARBA00023136"/>
    </source>
</evidence>
<evidence type="ECO:0000256" key="5">
    <source>
        <dbReference type="ARBA" id="ARBA00022692"/>
    </source>
</evidence>
<dbReference type="AlphaFoldDB" id="A0A1I3CNK3"/>
<comment type="similarity">
    <text evidence="2 8">Belongs to the ABC-3 integral membrane protein family.</text>
</comment>
<name>A0A1I3CNK3_9LACT</name>
<evidence type="ECO:0000313" key="10">
    <source>
        <dbReference type="EMBL" id="SFH75811.1"/>
    </source>
</evidence>
<dbReference type="PANTHER" id="PTHR30477">
    <property type="entry name" value="ABC-TRANSPORTER METAL-BINDING PROTEIN"/>
    <property type="match status" value="1"/>
</dbReference>
<organism evidence="10 11">
    <name type="scientific">Pisciglobus halotolerans</name>
    <dbReference type="NCBI Taxonomy" id="745365"/>
    <lineage>
        <taxon>Bacteria</taxon>
        <taxon>Bacillati</taxon>
        <taxon>Bacillota</taxon>
        <taxon>Bacilli</taxon>
        <taxon>Lactobacillales</taxon>
        <taxon>Carnobacteriaceae</taxon>
    </lineage>
</organism>
<evidence type="ECO:0000256" key="3">
    <source>
        <dbReference type="ARBA" id="ARBA00022448"/>
    </source>
</evidence>
<dbReference type="Pfam" id="PF00950">
    <property type="entry name" value="ABC-3"/>
    <property type="match status" value="1"/>
</dbReference>
<dbReference type="InterPro" id="IPR037294">
    <property type="entry name" value="ABC_BtuC-like"/>
</dbReference>
<feature type="transmembrane region" description="Helical" evidence="9">
    <location>
        <begin position="57"/>
        <end position="76"/>
    </location>
</feature>
<keyword evidence="4" id="KW-1003">Cell membrane</keyword>
<evidence type="ECO:0000256" key="8">
    <source>
        <dbReference type="RuleBase" id="RU003943"/>
    </source>
</evidence>
<dbReference type="EMBL" id="FOQE01000020">
    <property type="protein sequence ID" value="SFH75811.1"/>
    <property type="molecule type" value="Genomic_DNA"/>
</dbReference>
<sequence length="303" mass="32843">MLVEIYLIAVVVALACSLPGVFLVLRGSTMLSDAITHTVLLGIVLAFFVVNDLNSPFLIVGATLVGVLTVWLIETLQHTKLLSNDSAIGIVFPLFFSIAIILITRYAGNVHLDADSVLMGELAFAPFRRMTLFGMDFGPKVLWSMLIILIINVLFITFFYKELKITTFDPGLAAALGFSPVFLHYALMTLVSLTAVGAYDSVGSILVVGFMVGPALTGYLLTHRLKRMILITLITAVFNSLVGVKAAFVLDTSIAGMIAVVTGITCLLAFLFSPSKGSIQAIRNRWKQRKNLKKQAASSHIKS</sequence>
<dbReference type="Gene3D" id="1.10.3470.10">
    <property type="entry name" value="ABC transporter involved in vitamin B12 uptake, BtuC"/>
    <property type="match status" value="1"/>
</dbReference>
<dbReference type="SUPFAM" id="SSF81345">
    <property type="entry name" value="ABC transporter involved in vitamin B12 uptake, BtuC"/>
    <property type="match status" value="1"/>
</dbReference>
<feature type="transmembrane region" description="Helical" evidence="9">
    <location>
        <begin position="228"/>
        <end position="248"/>
    </location>
</feature>
<comment type="subcellular location">
    <subcellularLocation>
        <location evidence="1 8">Cell membrane</location>
        <topology evidence="1 8">Multi-pass membrane protein</topology>
    </subcellularLocation>
</comment>
<evidence type="ECO:0000256" key="6">
    <source>
        <dbReference type="ARBA" id="ARBA00022989"/>
    </source>
</evidence>
<gene>
    <name evidence="10" type="ORF">SAMN04489868_12022</name>
</gene>
<keyword evidence="11" id="KW-1185">Reference proteome</keyword>
<keyword evidence="5 8" id="KW-0812">Transmembrane</keyword>
<dbReference type="Proteomes" id="UP000198668">
    <property type="component" value="Unassembled WGS sequence"/>
</dbReference>
<protein>
    <submittedName>
        <fullName evidence="10">Manganese/zinc/iron transport system permease protein</fullName>
    </submittedName>
</protein>
<feature type="transmembrane region" description="Helical" evidence="9">
    <location>
        <begin position="172"/>
        <end position="196"/>
    </location>
</feature>
<accession>A0A1I3CNK3</accession>
<keyword evidence="7 9" id="KW-0472">Membrane</keyword>
<proteinExistence type="inferred from homology"/>
<feature type="transmembrane region" description="Helical" evidence="9">
    <location>
        <begin position="6"/>
        <end position="25"/>
    </location>
</feature>
<feature type="transmembrane region" description="Helical" evidence="9">
    <location>
        <begin position="254"/>
        <end position="273"/>
    </location>
</feature>
<dbReference type="RefSeq" id="WP_047391968.1">
    <property type="nucleotide sequence ID" value="NZ_FOQE01000020.1"/>
</dbReference>
<dbReference type="CDD" id="cd06550">
    <property type="entry name" value="TM_ABC_iron-siderophores_like"/>
    <property type="match status" value="1"/>
</dbReference>
<evidence type="ECO:0000313" key="11">
    <source>
        <dbReference type="Proteomes" id="UP000198668"/>
    </source>
</evidence>
<feature type="transmembrane region" description="Helical" evidence="9">
    <location>
        <begin position="88"/>
        <end position="108"/>
    </location>
</feature>
<dbReference type="GO" id="GO:0055085">
    <property type="term" value="P:transmembrane transport"/>
    <property type="evidence" value="ECO:0007669"/>
    <property type="project" value="InterPro"/>
</dbReference>
<evidence type="ECO:0000256" key="9">
    <source>
        <dbReference type="SAM" id="Phobius"/>
    </source>
</evidence>
<feature type="transmembrane region" description="Helical" evidence="9">
    <location>
        <begin position="202"/>
        <end position="221"/>
    </location>
</feature>